<dbReference type="Pfam" id="PF16746">
    <property type="entry name" value="BAR_3"/>
    <property type="match status" value="1"/>
</dbReference>
<reference evidence="3" key="1">
    <citation type="journal article" date="2023" name="Mol. Biol. Evol.">
        <title>Third-Generation Sequencing Reveals the Adaptive Role of the Epigenome in Three Deep-Sea Polychaetes.</title>
        <authorList>
            <person name="Perez M."/>
            <person name="Aroh O."/>
            <person name="Sun Y."/>
            <person name="Lan Y."/>
            <person name="Juniper S.K."/>
            <person name="Young C.R."/>
            <person name="Angers B."/>
            <person name="Qian P.Y."/>
        </authorList>
    </citation>
    <scope>NUCLEOTIDE SEQUENCE</scope>
    <source>
        <strain evidence="3">R07B-5</strain>
    </source>
</reference>
<name>A0AAD9KJJ1_RIDPI</name>
<dbReference type="SUPFAM" id="SSF103657">
    <property type="entry name" value="BAR/IMD domain-like"/>
    <property type="match status" value="1"/>
</dbReference>
<organism evidence="3 4">
    <name type="scientific">Ridgeia piscesae</name>
    <name type="common">Tubeworm</name>
    <dbReference type="NCBI Taxonomy" id="27915"/>
    <lineage>
        <taxon>Eukaryota</taxon>
        <taxon>Metazoa</taxon>
        <taxon>Spiralia</taxon>
        <taxon>Lophotrochozoa</taxon>
        <taxon>Annelida</taxon>
        <taxon>Polychaeta</taxon>
        <taxon>Sedentaria</taxon>
        <taxon>Canalipalpata</taxon>
        <taxon>Sabellida</taxon>
        <taxon>Siboglinidae</taxon>
        <taxon>Ridgeia</taxon>
    </lineage>
</organism>
<dbReference type="PANTHER" id="PTHR12552:SF1">
    <property type="entry name" value="RHO GTPASE-ACTIVATING PROTEIN GRAF"/>
    <property type="match status" value="1"/>
</dbReference>
<dbReference type="PANTHER" id="PTHR12552">
    <property type="entry name" value="OLIGOPHRENIN 1"/>
    <property type="match status" value="1"/>
</dbReference>
<accession>A0AAD9KJJ1</accession>
<feature type="domain" description="BAR" evidence="2">
    <location>
        <begin position="6"/>
        <end position="248"/>
    </location>
</feature>
<dbReference type="AlphaFoldDB" id="A0AAD9KJJ1"/>
<comment type="caution">
    <text evidence="3">The sequence shown here is derived from an EMBL/GenBank/DDBJ whole genome shotgun (WGS) entry which is preliminary data.</text>
</comment>
<dbReference type="CDD" id="cd07602">
    <property type="entry name" value="BAR_RhoGAP_OPHN1-like"/>
    <property type="match status" value="1"/>
</dbReference>
<dbReference type="InterPro" id="IPR027267">
    <property type="entry name" value="AH/BAR_dom_sf"/>
</dbReference>
<dbReference type="InterPro" id="IPR004148">
    <property type="entry name" value="BAR_dom"/>
</dbReference>
<dbReference type="GO" id="GO:0005737">
    <property type="term" value="C:cytoplasm"/>
    <property type="evidence" value="ECO:0007669"/>
    <property type="project" value="InterPro"/>
</dbReference>
<evidence type="ECO:0000313" key="4">
    <source>
        <dbReference type="Proteomes" id="UP001209878"/>
    </source>
</evidence>
<dbReference type="GO" id="GO:0005096">
    <property type="term" value="F:GTPase activator activity"/>
    <property type="evidence" value="ECO:0007669"/>
    <property type="project" value="UniProtKB-KW"/>
</dbReference>
<evidence type="ECO:0000313" key="3">
    <source>
        <dbReference type="EMBL" id="KAK2172364.1"/>
    </source>
</evidence>
<protein>
    <recommendedName>
        <fullName evidence="2">BAR domain-containing protein</fullName>
    </recommendedName>
</protein>
<keyword evidence="4" id="KW-1185">Reference proteome</keyword>
<gene>
    <name evidence="3" type="ORF">NP493_969g00020</name>
</gene>
<evidence type="ECO:0000259" key="2">
    <source>
        <dbReference type="Pfam" id="PF16746"/>
    </source>
</evidence>
<dbReference type="Proteomes" id="UP001209878">
    <property type="component" value="Unassembled WGS sequence"/>
</dbReference>
<dbReference type="Gene3D" id="1.20.1270.60">
    <property type="entry name" value="Arfaptin homology (AH) domain/BAR domain"/>
    <property type="match status" value="1"/>
</dbReference>
<evidence type="ECO:0000256" key="1">
    <source>
        <dbReference type="ARBA" id="ARBA00022468"/>
    </source>
</evidence>
<sequence length="270" mass="31279">MVLQTLEFSECIIDSPYFRQKLHGHEKELEKTSKWIKGLIGECKDILSAAKSLSKAQRTFSNTLMKFKFECIGSERTDDEKVIADSMEQFGKLISTIEDARDIMLNQADEQIIRPLETFRKEQIGQAKNGKKVFDKHTAKFCQSLEKYLNLKTKAGDAILQEADAAVEMERIQFCRASMEYVVLLQEVQERKKFEFVETLLTFLYSWLTFFHVGHDVYKDFKPYTTELQQCLQKCRGNFDSTKHETETLMKKMLEVRGTVIGHASTACFC</sequence>
<proteinExistence type="predicted"/>
<dbReference type="EMBL" id="JAODUO010000968">
    <property type="protein sequence ID" value="KAK2172364.1"/>
    <property type="molecule type" value="Genomic_DNA"/>
</dbReference>
<dbReference type="InterPro" id="IPR047234">
    <property type="entry name" value="GRAF_fam"/>
</dbReference>
<dbReference type="FunFam" id="1.20.1270.60:FF:000001">
    <property type="entry name" value="Rho GTPase-activating protein 26"/>
    <property type="match status" value="1"/>
</dbReference>
<keyword evidence="1" id="KW-0343">GTPase activation</keyword>